<gene>
    <name evidence="3" type="ORF">AKJ29_10760</name>
</gene>
<sequence length="359" mass="37617">MTQKKTRGSFMTVTLKTGAALTAAMAAFALGACDNGGNNPLTNPATDTPATESPLPPGTDDPSAGGSINRYEEEDGSGNGYAQSITYNEVDDTFTVDNLGFDGTNTYSRVTLPDAQLAAAVSPYRVYENASTFADSVTGTPITQLPHKAILGVSTNSNPDGSPVTQFALVRTGAYTDYGFGGFMYERNGAVVLPTSGQAGFRGGYAGLRDFKEVSGLEYTTGDMTLDIDFDDFNAGDAVKGTITNRQVYDMDGNRLTDQYIAEINDDNALVTGWQDIPLGALPSLHLTIGPDTLNADGELTNGITSSNSGVQLESGNYYAVLAGEGADMEVTGIVVIESADPGTDGVVIRETGGFILYR</sequence>
<feature type="compositionally biased region" description="Polar residues" evidence="1">
    <location>
        <begin position="39"/>
        <end position="51"/>
    </location>
</feature>
<dbReference type="EMBL" id="LKBA01000006">
    <property type="protein sequence ID" value="KPN63177.1"/>
    <property type="molecule type" value="Genomic_DNA"/>
</dbReference>
<feature type="region of interest" description="Disordered" evidence="1">
    <location>
        <begin position="39"/>
        <end position="83"/>
    </location>
</feature>
<evidence type="ECO:0000256" key="2">
    <source>
        <dbReference type="SAM" id="SignalP"/>
    </source>
</evidence>
<comment type="caution">
    <text evidence="3">The sequence shown here is derived from an EMBL/GenBank/DDBJ whole genome shotgun (WGS) entry which is preliminary data.</text>
</comment>
<reference evidence="3 4" key="1">
    <citation type="submission" date="2015-09" db="EMBL/GenBank/DDBJ databases">
        <title>Draft genome sequence of Aliiroseovarius crassostreae CV919-312TSm, the causative agent of Roseovarius Oyster Disease (formerly Juvenile Oyster Disease).</title>
        <authorList>
            <person name="Kessner L."/>
            <person name="Spinard E."/>
            <person name="Nelson D."/>
        </authorList>
    </citation>
    <scope>NUCLEOTIDE SEQUENCE [LARGE SCALE GENOMIC DNA]</scope>
    <source>
        <strain evidence="3 4">CV919-312</strain>
    </source>
</reference>
<evidence type="ECO:0000313" key="4">
    <source>
        <dbReference type="Proteomes" id="UP000050471"/>
    </source>
</evidence>
<organism evidence="3 4">
    <name type="scientific">Aliiroseovarius crassostreae</name>
    <dbReference type="NCBI Taxonomy" id="154981"/>
    <lineage>
        <taxon>Bacteria</taxon>
        <taxon>Pseudomonadati</taxon>
        <taxon>Pseudomonadota</taxon>
        <taxon>Alphaproteobacteria</taxon>
        <taxon>Rhodobacterales</taxon>
        <taxon>Paracoccaceae</taxon>
        <taxon>Aliiroseovarius</taxon>
    </lineage>
</organism>
<evidence type="ECO:0000256" key="1">
    <source>
        <dbReference type="SAM" id="MobiDB-lite"/>
    </source>
</evidence>
<dbReference type="AlphaFoldDB" id="A0A0P7IGY3"/>
<accession>A0A0P7IGY3</accession>
<evidence type="ECO:0000313" key="3">
    <source>
        <dbReference type="EMBL" id="KPN63177.1"/>
    </source>
</evidence>
<name>A0A0P7IGY3_9RHOB</name>
<dbReference type="RefSeq" id="WP_152972431.1">
    <property type="nucleotide sequence ID" value="NZ_LKBA01000006.1"/>
</dbReference>
<keyword evidence="2" id="KW-0732">Signal</keyword>
<protein>
    <recommendedName>
        <fullName evidence="5">Transferrin-binding protein B C-lobe/N-lobe beta barrel domain-containing protein</fullName>
    </recommendedName>
</protein>
<feature type="signal peptide" evidence="2">
    <location>
        <begin position="1"/>
        <end position="29"/>
    </location>
</feature>
<dbReference type="PROSITE" id="PS51257">
    <property type="entry name" value="PROKAR_LIPOPROTEIN"/>
    <property type="match status" value="1"/>
</dbReference>
<feature type="chain" id="PRO_5006139840" description="Transferrin-binding protein B C-lobe/N-lobe beta barrel domain-containing protein" evidence="2">
    <location>
        <begin position="30"/>
        <end position="359"/>
    </location>
</feature>
<keyword evidence="4" id="KW-1185">Reference proteome</keyword>
<evidence type="ECO:0008006" key="5">
    <source>
        <dbReference type="Google" id="ProtNLM"/>
    </source>
</evidence>
<dbReference type="Proteomes" id="UP000050471">
    <property type="component" value="Unassembled WGS sequence"/>
</dbReference>
<proteinExistence type="predicted"/>
<dbReference type="OrthoDB" id="7739218at2"/>
<dbReference type="STRING" id="154981.AKJ29_10760"/>